<evidence type="ECO:0000256" key="5">
    <source>
        <dbReference type="ARBA" id="ARBA00019087"/>
    </source>
</evidence>
<evidence type="ECO:0000259" key="14">
    <source>
        <dbReference type="Pfam" id="PF01648"/>
    </source>
</evidence>
<keyword evidence="6 16" id="KW-0808">Transferase</keyword>
<keyword evidence="13" id="KW-0460">Magnesium</keyword>
<dbReference type="GO" id="GO:0008897">
    <property type="term" value="F:holo-[acyl-carrier-protein] synthase activity"/>
    <property type="evidence" value="ECO:0007669"/>
    <property type="project" value="InterPro"/>
</dbReference>
<evidence type="ECO:0000256" key="1">
    <source>
        <dbReference type="ARBA" id="ARBA00003937"/>
    </source>
</evidence>
<dbReference type="PANTHER" id="PTHR38096:SF1">
    <property type="entry name" value="ENTEROBACTIN SYNTHASE COMPONENT D"/>
    <property type="match status" value="1"/>
</dbReference>
<dbReference type="InterPro" id="IPR037143">
    <property type="entry name" value="4-PPantetheinyl_Trfase_dom_sf"/>
</dbReference>
<dbReference type="Pfam" id="PF01648">
    <property type="entry name" value="ACPS"/>
    <property type="match status" value="1"/>
</dbReference>
<dbReference type="GO" id="GO:0005886">
    <property type="term" value="C:plasma membrane"/>
    <property type="evidence" value="ECO:0007669"/>
    <property type="project" value="TreeGrafter"/>
</dbReference>
<evidence type="ECO:0000259" key="15">
    <source>
        <dbReference type="Pfam" id="PF17837"/>
    </source>
</evidence>
<reference evidence="16 17" key="1">
    <citation type="submission" date="2018-01" db="EMBL/GenBank/DDBJ databases">
        <title>Genomic Sequence of Chromobacterium MWU13-2610 from wild cranberry bogs within the Cape Cod National Seashore.</title>
        <authorList>
            <person name="O'Hara-Hanley K."/>
            <person name="Soby S."/>
            <person name="Harrison A."/>
        </authorList>
    </citation>
    <scope>NUCLEOTIDE SEQUENCE [LARGE SCALE GENOMIC DNA]</scope>
    <source>
        <strain evidence="16 17">MWU13-2610</strain>
    </source>
</reference>
<keyword evidence="17" id="KW-1185">Reference proteome</keyword>
<feature type="binding site" evidence="13">
    <location>
        <position position="142"/>
    </location>
    <ligand>
        <name>Mg(2+)</name>
        <dbReference type="ChEBI" id="CHEBI:18420"/>
    </ligand>
</feature>
<evidence type="ECO:0000256" key="12">
    <source>
        <dbReference type="PIRSR" id="PIRSR603542-1"/>
    </source>
</evidence>
<comment type="caution">
    <text evidence="16">The sequence shown here is derived from an EMBL/GenBank/DDBJ whole genome shotgun (WGS) entry which is preliminary data.</text>
</comment>
<feature type="binding site" evidence="12">
    <location>
        <position position="186"/>
    </location>
    <ligand>
        <name>CoA</name>
        <dbReference type="ChEBI" id="CHEBI:57287"/>
    </ligand>
</feature>
<feature type="binding site" evidence="12">
    <location>
        <begin position="120"/>
        <end position="121"/>
    </location>
    <ligand>
        <name>CoA</name>
        <dbReference type="ChEBI" id="CHEBI:57287"/>
    </ligand>
</feature>
<dbReference type="PANTHER" id="PTHR38096">
    <property type="entry name" value="ENTEROBACTIN SYNTHASE COMPONENT D"/>
    <property type="match status" value="1"/>
</dbReference>
<comment type="catalytic activity">
    <reaction evidence="10">
        <text>apo-[aryl-carrier protein] + CoA = holo-[aryl-carrier protein] + adenosine 3',5'-bisphosphate + H(+)</text>
        <dbReference type="Rhea" id="RHEA:48404"/>
        <dbReference type="Rhea" id="RHEA-COMP:15903"/>
        <dbReference type="Rhea" id="RHEA-COMP:17557"/>
        <dbReference type="ChEBI" id="CHEBI:15378"/>
        <dbReference type="ChEBI" id="CHEBI:29999"/>
        <dbReference type="ChEBI" id="CHEBI:57287"/>
        <dbReference type="ChEBI" id="CHEBI:58343"/>
        <dbReference type="ChEBI" id="CHEBI:64479"/>
    </reaction>
</comment>
<dbReference type="InterPro" id="IPR008278">
    <property type="entry name" value="4-PPantetheinyl_Trfase_dom"/>
</dbReference>
<comment type="function">
    <text evidence="1">Involved in the biosynthesis of the siderophore enterobactin (enterochelin), which is a macrocyclic trimeric lactone of N-(2,3-dihydroxybenzoyl)-serine. The serine trilactone serves as a scaffolding for the three catechol functionalities that provide hexadentate coordination for the tightly ligated iron(2+) atoms. Plays an essential role in the assembly of the enterobactin by catalyzing the transfer of the 4'-phosphopantetheine (Ppant) moiety from coenzyme A to the apo-domains of both EntB (ArCP domain) and EntF (PCP domain) to yield their holo-forms which make them competent for the activation of 2,3-dihydroxybenzoate (DHB) and L-serine, respectively.</text>
</comment>
<keyword evidence="7" id="KW-0259">Enterobactin biosynthesis</keyword>
<dbReference type="PRINTS" id="PR01399">
    <property type="entry name" value="ENTSNTHTASED"/>
</dbReference>
<evidence type="ECO:0000313" key="16">
    <source>
        <dbReference type="EMBL" id="POA99667.1"/>
    </source>
</evidence>
<feature type="domain" description="4'-phosphopantetheinyl transferase N-terminal" evidence="15">
    <location>
        <begin position="67"/>
        <end position="131"/>
    </location>
</feature>
<dbReference type="Proteomes" id="UP000236416">
    <property type="component" value="Unassembled WGS sequence"/>
</dbReference>
<dbReference type="GO" id="GO:0009239">
    <property type="term" value="P:enterobactin biosynthetic process"/>
    <property type="evidence" value="ECO:0007669"/>
    <property type="project" value="UniProtKB-UniPathway"/>
</dbReference>
<evidence type="ECO:0000256" key="7">
    <source>
        <dbReference type="ARBA" id="ARBA00023191"/>
    </source>
</evidence>
<evidence type="ECO:0000256" key="10">
    <source>
        <dbReference type="ARBA" id="ARBA00049176"/>
    </source>
</evidence>
<dbReference type="GO" id="GO:0009366">
    <property type="term" value="C:enterobactin synthetase complex"/>
    <property type="evidence" value="ECO:0007669"/>
    <property type="project" value="InterPro"/>
</dbReference>
<organism evidence="16 17">
    <name type="scientific">Chromobacterium sinusclupearum</name>
    <dbReference type="NCBI Taxonomy" id="2077146"/>
    <lineage>
        <taxon>Bacteria</taxon>
        <taxon>Pseudomonadati</taxon>
        <taxon>Pseudomonadota</taxon>
        <taxon>Betaproteobacteria</taxon>
        <taxon>Neisseriales</taxon>
        <taxon>Chromobacteriaceae</taxon>
        <taxon>Chromobacterium</taxon>
    </lineage>
</organism>
<evidence type="ECO:0000256" key="11">
    <source>
        <dbReference type="ARBA" id="ARBA00049191"/>
    </source>
</evidence>
<evidence type="ECO:0000256" key="4">
    <source>
        <dbReference type="ARBA" id="ARBA00011503"/>
    </source>
</evidence>
<evidence type="ECO:0000256" key="6">
    <source>
        <dbReference type="ARBA" id="ARBA00022679"/>
    </source>
</evidence>
<accession>A0A2K4MRJ5</accession>
<dbReference type="AlphaFoldDB" id="A0A2K4MRJ5"/>
<dbReference type="GO" id="GO:0000287">
    <property type="term" value="F:magnesium ion binding"/>
    <property type="evidence" value="ECO:0007669"/>
    <property type="project" value="InterPro"/>
</dbReference>
<feature type="binding site" evidence="12">
    <location>
        <position position="190"/>
    </location>
    <ligand>
        <name>CoA</name>
        <dbReference type="ChEBI" id="CHEBI:57287"/>
    </ligand>
</feature>
<comment type="pathway">
    <text evidence="2">Siderophore biosynthesis; enterobactin biosynthesis.</text>
</comment>
<evidence type="ECO:0000256" key="2">
    <source>
        <dbReference type="ARBA" id="ARBA00004993"/>
    </source>
</evidence>
<keyword evidence="13" id="KW-0479">Metal-binding</keyword>
<comment type="catalytic activity">
    <reaction evidence="11">
        <text>apo-[peptidyl-carrier protein] + CoA = holo-[peptidyl-carrier protein] + adenosine 3',5'-bisphosphate + H(+)</text>
        <dbReference type="Rhea" id="RHEA:46228"/>
        <dbReference type="Rhea" id="RHEA-COMP:11479"/>
        <dbReference type="Rhea" id="RHEA-COMP:11480"/>
        <dbReference type="ChEBI" id="CHEBI:15378"/>
        <dbReference type="ChEBI" id="CHEBI:29999"/>
        <dbReference type="ChEBI" id="CHEBI:57287"/>
        <dbReference type="ChEBI" id="CHEBI:58343"/>
        <dbReference type="ChEBI" id="CHEBI:64479"/>
    </reaction>
</comment>
<dbReference type="SUPFAM" id="SSF56214">
    <property type="entry name" value="4'-phosphopantetheinyl transferase"/>
    <property type="match status" value="1"/>
</dbReference>
<evidence type="ECO:0000256" key="9">
    <source>
        <dbReference type="ARBA" id="ARBA00031996"/>
    </source>
</evidence>
<dbReference type="InterPro" id="IPR041354">
    <property type="entry name" value="4PPT_N"/>
</dbReference>
<evidence type="ECO:0000256" key="8">
    <source>
        <dbReference type="ARBA" id="ARBA00029894"/>
    </source>
</evidence>
<protein>
    <recommendedName>
        <fullName evidence="5">Enterobactin synthase component D</fullName>
    </recommendedName>
    <alternativeName>
        <fullName evidence="8">4'-phosphopantetheinyl transferase EntD</fullName>
    </alternativeName>
    <alternativeName>
        <fullName evidence="9">Enterochelin synthase D</fullName>
    </alternativeName>
</protein>
<feature type="binding site" evidence="12">
    <location>
        <position position="142"/>
    </location>
    <ligand>
        <name>CoA</name>
        <dbReference type="ChEBI" id="CHEBI:57287"/>
    </ligand>
</feature>
<gene>
    <name evidence="16" type="ORF">C2134_06220</name>
</gene>
<comment type="subunit">
    <text evidence="4">EntB, EntD, EntE, and EntF form a multienzyme complex called enterobactin synthase.</text>
</comment>
<comment type="similarity">
    <text evidence="3">Belongs to the P-Pant transferase superfamily. EntD family.</text>
</comment>
<dbReference type="InterPro" id="IPR003542">
    <property type="entry name" value="Enbac_synth_compD-like"/>
</dbReference>
<feature type="binding site" evidence="13">
    <location>
        <position position="144"/>
    </location>
    <ligand>
        <name>Mg(2+)</name>
        <dbReference type="ChEBI" id="CHEBI:18420"/>
    </ligand>
</feature>
<evidence type="ECO:0000256" key="3">
    <source>
        <dbReference type="ARBA" id="ARBA00008342"/>
    </source>
</evidence>
<feature type="domain" description="4'-phosphopantetheinyl transferase" evidence="14">
    <location>
        <begin position="139"/>
        <end position="224"/>
    </location>
</feature>
<dbReference type="Pfam" id="PF17837">
    <property type="entry name" value="4PPT_N"/>
    <property type="match status" value="1"/>
</dbReference>
<evidence type="ECO:0000256" key="13">
    <source>
        <dbReference type="PIRSR" id="PIRSR603542-2"/>
    </source>
</evidence>
<dbReference type="Gene3D" id="3.90.470.20">
    <property type="entry name" value="4'-phosphopantetheinyl transferase domain"/>
    <property type="match status" value="1"/>
</dbReference>
<proteinExistence type="inferred from homology"/>
<feature type="binding site" evidence="12">
    <location>
        <position position="76"/>
    </location>
    <ligand>
        <name>CoA</name>
        <dbReference type="ChEBI" id="CHEBI:57287"/>
    </ligand>
</feature>
<dbReference type="UniPathway" id="UPA00017"/>
<dbReference type="EMBL" id="PPTF01000019">
    <property type="protein sequence ID" value="POA99667.1"/>
    <property type="molecule type" value="Genomic_DNA"/>
</dbReference>
<comment type="cofactor">
    <cofactor evidence="13">
        <name>Mg(2+)</name>
        <dbReference type="ChEBI" id="CHEBI:18420"/>
    </cofactor>
</comment>
<sequence>MQAAVGQEMVLRMDQTLRRWLPDAQHKLAACWLDAPHELAGGAGCGISLAALDRALAGLDLAEILPAALARAVRKRQLSFLAGRLCAERALAELGYSNGAVGRTESGVPQWPDGLVGSITHHGEAAYAVAAFASGYAALGIDSERLARPSAAQSIRSLCCTEREIQAWLGPRDDTVAETLIFSAKEAGYKAIYPLLGRFVDFSEFEVQALDWQAGRLTLAPTEKSGLLGRMRPFRVRFRCAGAEVHTIVSERGSLFVA</sequence>
<feature type="binding site" evidence="12">
    <location>
        <position position="84"/>
    </location>
    <ligand>
        <name>CoA</name>
        <dbReference type="ChEBI" id="CHEBI:57287"/>
    </ligand>
</feature>
<evidence type="ECO:0000313" key="17">
    <source>
        <dbReference type="Proteomes" id="UP000236416"/>
    </source>
</evidence>
<name>A0A2K4MRJ5_9NEIS</name>